<keyword evidence="5 7" id="KW-0863">Zinc-finger</keyword>
<organism evidence="11 12">
    <name type="scientific">Sporormia fimetaria CBS 119925</name>
    <dbReference type="NCBI Taxonomy" id="1340428"/>
    <lineage>
        <taxon>Eukaryota</taxon>
        <taxon>Fungi</taxon>
        <taxon>Dikarya</taxon>
        <taxon>Ascomycota</taxon>
        <taxon>Pezizomycotina</taxon>
        <taxon>Dothideomycetes</taxon>
        <taxon>Pleosporomycetidae</taxon>
        <taxon>Pleosporales</taxon>
        <taxon>Sporormiaceae</taxon>
        <taxon>Sporormia</taxon>
    </lineage>
</organism>
<dbReference type="EMBL" id="MU006583">
    <property type="protein sequence ID" value="KAF2745341.1"/>
    <property type="molecule type" value="Genomic_DNA"/>
</dbReference>
<dbReference type="InterPro" id="IPR012921">
    <property type="entry name" value="SPOC_C"/>
</dbReference>
<gene>
    <name evidence="11" type="ORF">M011DRAFT_527815</name>
</gene>
<feature type="domain" description="PHD-type" evidence="9">
    <location>
        <begin position="63"/>
        <end position="115"/>
    </location>
</feature>
<dbReference type="InterPro" id="IPR036575">
    <property type="entry name" value="TFIIS_cen_dom_sf"/>
</dbReference>
<dbReference type="GO" id="GO:0000977">
    <property type="term" value="F:RNA polymerase II transcription regulatory region sequence-specific DNA binding"/>
    <property type="evidence" value="ECO:0007669"/>
    <property type="project" value="TreeGrafter"/>
</dbReference>
<dbReference type="InterPro" id="IPR013083">
    <property type="entry name" value="Znf_RING/FYVE/PHD"/>
</dbReference>
<dbReference type="Pfam" id="PF07500">
    <property type="entry name" value="TFIIS_M"/>
    <property type="match status" value="1"/>
</dbReference>
<feature type="compositionally biased region" description="Basic residues" evidence="8">
    <location>
        <begin position="132"/>
        <end position="144"/>
    </location>
</feature>
<dbReference type="Pfam" id="PF00628">
    <property type="entry name" value="PHD"/>
    <property type="match status" value="1"/>
</dbReference>
<feature type="region of interest" description="Disordered" evidence="8">
    <location>
        <begin position="700"/>
        <end position="804"/>
    </location>
</feature>
<keyword evidence="6" id="KW-0862">Zinc</keyword>
<dbReference type="PROSITE" id="PS51321">
    <property type="entry name" value="TFIIS_CENTRAL"/>
    <property type="match status" value="1"/>
</dbReference>
<keyword evidence="4" id="KW-0479">Metal-binding</keyword>
<dbReference type="GO" id="GO:0001139">
    <property type="term" value="F:RNA polymerase II complex recruiting activity"/>
    <property type="evidence" value="ECO:0007669"/>
    <property type="project" value="TreeGrafter"/>
</dbReference>
<evidence type="ECO:0000256" key="4">
    <source>
        <dbReference type="ARBA" id="ARBA00022723"/>
    </source>
</evidence>
<proteinExistence type="inferred from homology"/>
<dbReference type="GO" id="GO:0031440">
    <property type="term" value="P:regulation of mRNA 3'-end processing"/>
    <property type="evidence" value="ECO:0007669"/>
    <property type="project" value="TreeGrafter"/>
</dbReference>
<accession>A0A6A6V7Q0</accession>
<dbReference type="Proteomes" id="UP000799440">
    <property type="component" value="Unassembled WGS sequence"/>
</dbReference>
<dbReference type="Gene3D" id="1.10.472.30">
    <property type="entry name" value="Transcription elongation factor S-II, central domain"/>
    <property type="match status" value="1"/>
</dbReference>
<comment type="function">
    <text evidence="1">Negative regulator of transcription elongation.</text>
</comment>
<feature type="region of interest" description="Disordered" evidence="8">
    <location>
        <begin position="1"/>
        <end position="62"/>
    </location>
</feature>
<dbReference type="InterPro" id="IPR055499">
    <property type="entry name" value="DUF7071"/>
</dbReference>
<name>A0A6A6V7Q0_9PLEO</name>
<feature type="domain" description="TFIIS central" evidence="10">
    <location>
        <begin position="262"/>
        <end position="391"/>
    </location>
</feature>
<dbReference type="GO" id="GO:0006362">
    <property type="term" value="P:transcription elongation by RNA polymerase I"/>
    <property type="evidence" value="ECO:0007669"/>
    <property type="project" value="TreeGrafter"/>
</dbReference>
<dbReference type="Pfam" id="PF07744">
    <property type="entry name" value="SPOC"/>
    <property type="match status" value="1"/>
</dbReference>
<evidence type="ECO:0000259" key="9">
    <source>
        <dbReference type="PROSITE" id="PS50016"/>
    </source>
</evidence>
<dbReference type="SUPFAM" id="SSF57903">
    <property type="entry name" value="FYVE/PHD zinc finger"/>
    <property type="match status" value="1"/>
</dbReference>
<evidence type="ECO:0000256" key="8">
    <source>
        <dbReference type="SAM" id="MobiDB-lite"/>
    </source>
</evidence>
<evidence type="ECO:0000259" key="10">
    <source>
        <dbReference type="PROSITE" id="PS51321"/>
    </source>
</evidence>
<feature type="region of interest" description="Disordered" evidence="8">
    <location>
        <begin position="484"/>
        <end position="517"/>
    </location>
</feature>
<evidence type="ECO:0000256" key="3">
    <source>
        <dbReference type="ARBA" id="ARBA00021616"/>
    </source>
</evidence>
<comment type="similarity">
    <text evidence="2">Belongs to the BYE1 family.</text>
</comment>
<protein>
    <recommendedName>
        <fullName evidence="3">Transcription factor BYE1</fullName>
    </recommendedName>
</protein>
<evidence type="ECO:0000256" key="5">
    <source>
        <dbReference type="ARBA" id="ARBA00022771"/>
    </source>
</evidence>
<sequence length="940" mass="104002">MADEVRRSGRPNKGHHTKNADALDEPLQKSKPKSKTEKKPEPVRAQSTQSGDQQEDEEEEDAIYRCVCGDQREIRGREMIMCDRCEAWQHNKCLNLPDSSYWVDKTYLCEQCKPEDHRELLEAMARGEKPWARKKGSKAAKPKFRPSEGGAGTPDKKKTPQPEPQHTEPSVAAKEESPAQGAQEPAQQTSHDSPSADIDQKPPKRSPSQRAPQSPIAEKRSREPAQEKETPLAKRRKSSAVRQEDTPQQHGVAPSVESLPEKQRLLAESLVKSLSIIIKSAADAGSYRVPDGETPNSVATRFVLQIDHAAVSHYGPPEDNSHPYSERIRRIMFNTRKNAVLVERLLNGSLSPAELSTMPVEEMASEDKQREFAAMKEASERQMILTDEPGPRLRKTHKGEEIVGEDNEVPEVEHNAPPQRHREIEEKTEETSRSPHHGDSEHVVELPDTVERTAALSVDTKSPTVDDNIRRQSTFDINSVFAQVKSPQQDQQQFNRRQSSRPQQTPQEGHNIQDADVDRLLNDDNDVEMGNYSQDPTIVWRGALEMAAFGSFDAVARFVAGGDFGQMVPWDTLLASTLPIEGRIESQKGNGYIGSLPMRADHQLAVLSITPVTPEGQEVFDKIFQYFQPRQRWGVVPVERLPNEKKYMRDLYVVPVEAGGDELPPFLNLLEYCTIESIRSSPMLLLALVAKFPAEAPEAGLPQNYNPYQATPTHQQPNQPPSTQQPPSANGVTVGPSPSPLPNPHAPQYSPMQPVFPPNGAFAPPQHPQPPNQHQHQPPNPNPTNAFSPTPLLPIPQPQTQQPHHRIPKSLEIFGDLIDCPTVTQLLSNDGITEEIMRNLAHIVREYPATRTDMAAMSHHLSQRARETQEWQRRERERERGMVIGPGQGASGGGGGAQGAGMSGGGGGQAQWGGQGQSWSAGQGQQGQGPGQQGGQPPRA</sequence>
<feature type="compositionally biased region" description="Basic residues" evidence="8">
    <location>
        <begin position="8"/>
        <end position="17"/>
    </location>
</feature>
<feature type="compositionally biased region" description="Basic and acidic residues" evidence="8">
    <location>
        <begin position="217"/>
        <end position="232"/>
    </location>
</feature>
<dbReference type="SMART" id="SM00510">
    <property type="entry name" value="TFS2M"/>
    <property type="match status" value="1"/>
</dbReference>
<dbReference type="InterPro" id="IPR003618">
    <property type="entry name" value="TFIIS_cen_dom"/>
</dbReference>
<dbReference type="PROSITE" id="PS50016">
    <property type="entry name" value="ZF_PHD_2"/>
    <property type="match status" value="1"/>
</dbReference>
<feature type="compositionally biased region" description="Low complexity" evidence="8">
    <location>
        <begin position="486"/>
        <end position="507"/>
    </location>
</feature>
<keyword evidence="12" id="KW-1185">Reference proteome</keyword>
<evidence type="ECO:0000256" key="2">
    <source>
        <dbReference type="ARBA" id="ARBA00011050"/>
    </source>
</evidence>
<dbReference type="GO" id="GO:0031564">
    <property type="term" value="P:transcription antitermination"/>
    <property type="evidence" value="ECO:0007669"/>
    <property type="project" value="TreeGrafter"/>
</dbReference>
<dbReference type="Gene3D" id="3.30.40.10">
    <property type="entry name" value="Zinc/RING finger domain, C3HC4 (zinc finger)"/>
    <property type="match status" value="1"/>
</dbReference>
<dbReference type="InterPro" id="IPR019786">
    <property type="entry name" value="Zinc_finger_PHD-type_CS"/>
</dbReference>
<evidence type="ECO:0000256" key="1">
    <source>
        <dbReference type="ARBA" id="ARBA00002311"/>
    </source>
</evidence>
<evidence type="ECO:0000256" key="6">
    <source>
        <dbReference type="ARBA" id="ARBA00022833"/>
    </source>
</evidence>
<dbReference type="AlphaFoldDB" id="A0A6A6V7Q0"/>
<dbReference type="InterPro" id="IPR011011">
    <property type="entry name" value="Znf_FYVE_PHD"/>
</dbReference>
<feature type="compositionally biased region" description="Gly residues" evidence="8">
    <location>
        <begin position="884"/>
        <end position="916"/>
    </location>
</feature>
<dbReference type="PANTHER" id="PTHR11477">
    <property type="entry name" value="TRANSCRIPTION FACTOR S-II ZINC FINGER DOMAIN-CONTAINING PROTEIN"/>
    <property type="match status" value="1"/>
</dbReference>
<feature type="compositionally biased region" description="Basic and acidic residues" evidence="8">
    <location>
        <begin position="420"/>
        <end position="447"/>
    </location>
</feature>
<feature type="compositionally biased region" description="Basic and acidic residues" evidence="8">
    <location>
        <begin position="864"/>
        <end position="881"/>
    </location>
</feature>
<dbReference type="GO" id="GO:0005634">
    <property type="term" value="C:nucleus"/>
    <property type="evidence" value="ECO:0007669"/>
    <property type="project" value="TreeGrafter"/>
</dbReference>
<dbReference type="PROSITE" id="PS01359">
    <property type="entry name" value="ZF_PHD_1"/>
    <property type="match status" value="1"/>
</dbReference>
<dbReference type="CDD" id="cd21538">
    <property type="entry name" value="SPOC_TFIIS"/>
    <property type="match status" value="1"/>
</dbReference>
<dbReference type="GO" id="GO:0008270">
    <property type="term" value="F:zinc ion binding"/>
    <property type="evidence" value="ECO:0007669"/>
    <property type="project" value="UniProtKB-KW"/>
</dbReference>
<dbReference type="GO" id="GO:0006368">
    <property type="term" value="P:transcription elongation by RNA polymerase II"/>
    <property type="evidence" value="ECO:0007669"/>
    <property type="project" value="TreeGrafter"/>
</dbReference>
<dbReference type="InterPro" id="IPR019787">
    <property type="entry name" value="Znf_PHD-finger"/>
</dbReference>
<evidence type="ECO:0000313" key="12">
    <source>
        <dbReference type="Proteomes" id="UP000799440"/>
    </source>
</evidence>
<evidence type="ECO:0000313" key="11">
    <source>
        <dbReference type="EMBL" id="KAF2745341.1"/>
    </source>
</evidence>
<dbReference type="OrthoDB" id="79252at2759"/>
<reference evidence="11" key="1">
    <citation type="journal article" date="2020" name="Stud. Mycol.">
        <title>101 Dothideomycetes genomes: a test case for predicting lifestyles and emergence of pathogens.</title>
        <authorList>
            <person name="Haridas S."/>
            <person name="Albert R."/>
            <person name="Binder M."/>
            <person name="Bloem J."/>
            <person name="Labutti K."/>
            <person name="Salamov A."/>
            <person name="Andreopoulos B."/>
            <person name="Baker S."/>
            <person name="Barry K."/>
            <person name="Bills G."/>
            <person name="Bluhm B."/>
            <person name="Cannon C."/>
            <person name="Castanera R."/>
            <person name="Culley D."/>
            <person name="Daum C."/>
            <person name="Ezra D."/>
            <person name="Gonzalez J."/>
            <person name="Henrissat B."/>
            <person name="Kuo A."/>
            <person name="Liang C."/>
            <person name="Lipzen A."/>
            <person name="Lutzoni F."/>
            <person name="Magnuson J."/>
            <person name="Mondo S."/>
            <person name="Nolan M."/>
            <person name="Ohm R."/>
            <person name="Pangilinan J."/>
            <person name="Park H.-J."/>
            <person name="Ramirez L."/>
            <person name="Alfaro M."/>
            <person name="Sun H."/>
            <person name="Tritt A."/>
            <person name="Yoshinaga Y."/>
            <person name="Zwiers L.-H."/>
            <person name="Turgeon B."/>
            <person name="Goodwin S."/>
            <person name="Spatafora J."/>
            <person name="Crous P."/>
            <person name="Grigoriev I."/>
        </authorList>
    </citation>
    <scope>NUCLEOTIDE SEQUENCE</scope>
    <source>
        <strain evidence="11">CBS 119925</strain>
    </source>
</reference>
<evidence type="ECO:0000256" key="7">
    <source>
        <dbReference type="PROSITE-ProRule" id="PRU00146"/>
    </source>
</evidence>
<dbReference type="PANTHER" id="PTHR11477:SF11">
    <property type="entry name" value="TRANSCRIPTION FACTOR BYE1"/>
    <property type="match status" value="1"/>
</dbReference>
<feature type="region of interest" description="Disordered" evidence="8">
    <location>
        <begin position="125"/>
        <end position="257"/>
    </location>
</feature>
<feature type="region of interest" description="Disordered" evidence="8">
    <location>
        <begin position="389"/>
        <end position="447"/>
    </location>
</feature>
<dbReference type="SUPFAM" id="SSF46942">
    <property type="entry name" value="Elongation factor TFIIS domain 2"/>
    <property type="match status" value="1"/>
</dbReference>
<dbReference type="SMART" id="SM00249">
    <property type="entry name" value="PHD"/>
    <property type="match status" value="1"/>
</dbReference>
<dbReference type="Pfam" id="PF23257">
    <property type="entry name" value="DUF7071"/>
    <property type="match status" value="1"/>
</dbReference>
<feature type="region of interest" description="Disordered" evidence="8">
    <location>
        <begin position="862"/>
        <end position="940"/>
    </location>
</feature>
<dbReference type="InterPro" id="IPR001965">
    <property type="entry name" value="Znf_PHD"/>
</dbReference>
<feature type="compositionally biased region" description="Gly residues" evidence="8">
    <location>
        <begin position="924"/>
        <end position="934"/>
    </location>
</feature>